<reference evidence="2 3" key="1">
    <citation type="submission" date="2022-05" db="EMBL/GenBank/DDBJ databases">
        <title>Seasonal and diel survey of microbial diversity of the Tyrrhenian coast.</title>
        <authorList>
            <person name="Gattoni G."/>
            <person name="Corral P."/>
        </authorList>
    </citation>
    <scope>NUCLEOTIDE SEQUENCE [LARGE SCALE GENOMIC DNA]</scope>
    <source>
        <strain evidence="2 3">V10</strain>
    </source>
</reference>
<sequence>MLPSLLTVTSSCARYRTMQDRGEVWPSATTPAALLPDFGSLAEGLLSGRLVATDFGWRPVETLVPGDMVLTFDRGMRRLESVLAAPVGPDPRTGSMARALHVPKDAIGNRHAITLLPSQLVLLDCPYAEANFGDSFMLVAAAYLEGYKGIRRSRLAPGVQSYMLAFAREEIIHADGSALLSCHATTRRTQLTNPIAYPRLTSAQATDFRHWVQTQAVGADQMPRIAQVDGVFRAALQGQVERNLLH</sequence>
<feature type="domain" description="Hedgehog/Intein (Hint)" evidence="1">
    <location>
        <begin position="46"/>
        <end position="182"/>
    </location>
</feature>
<keyword evidence="3" id="KW-1185">Reference proteome</keyword>
<accession>A0ABT0M2E2</accession>
<dbReference type="RefSeq" id="WP_249057755.1">
    <property type="nucleotide sequence ID" value="NZ_JALZWP010000005.1"/>
</dbReference>
<dbReference type="Proteomes" id="UP001202550">
    <property type="component" value="Unassembled WGS sequence"/>
</dbReference>
<evidence type="ECO:0000259" key="1">
    <source>
        <dbReference type="Pfam" id="PF13403"/>
    </source>
</evidence>
<name>A0ABT0M2E2_9RHOB</name>
<organism evidence="2 3">
    <name type="scientific">Roseinatronobacter domitianus</name>
    <dbReference type="NCBI Taxonomy" id="2940293"/>
    <lineage>
        <taxon>Bacteria</taxon>
        <taxon>Pseudomonadati</taxon>
        <taxon>Pseudomonadota</taxon>
        <taxon>Alphaproteobacteria</taxon>
        <taxon>Rhodobacterales</taxon>
        <taxon>Paracoccaceae</taxon>
        <taxon>Roseinatronobacter</taxon>
    </lineage>
</organism>
<dbReference type="Pfam" id="PF13403">
    <property type="entry name" value="Hint_2"/>
    <property type="match status" value="1"/>
</dbReference>
<dbReference type="InterPro" id="IPR028992">
    <property type="entry name" value="Hedgehog/Intein_dom"/>
</dbReference>
<dbReference type="EMBL" id="JALZWP010000005">
    <property type="protein sequence ID" value="MCL1628459.1"/>
    <property type="molecule type" value="Genomic_DNA"/>
</dbReference>
<evidence type="ECO:0000313" key="2">
    <source>
        <dbReference type="EMBL" id="MCL1628459.1"/>
    </source>
</evidence>
<comment type="caution">
    <text evidence="2">The sequence shown here is derived from an EMBL/GenBank/DDBJ whole genome shotgun (WGS) entry which is preliminary data.</text>
</comment>
<protein>
    <submittedName>
        <fullName evidence="2">Hint domain-containing protein</fullName>
    </submittedName>
</protein>
<evidence type="ECO:0000313" key="3">
    <source>
        <dbReference type="Proteomes" id="UP001202550"/>
    </source>
</evidence>
<gene>
    <name evidence="2" type="ORF">M3N55_06920</name>
</gene>
<proteinExistence type="predicted"/>